<reference evidence="1" key="1">
    <citation type="submission" date="2020-05" db="EMBL/GenBank/DDBJ databases">
        <title>Large-scale comparative analyses of tick genomes elucidate their genetic diversity and vector capacities.</title>
        <authorList>
            <person name="Jia N."/>
            <person name="Wang J."/>
            <person name="Shi W."/>
            <person name="Du L."/>
            <person name="Sun Y."/>
            <person name="Zhan W."/>
            <person name="Jiang J."/>
            <person name="Wang Q."/>
            <person name="Zhang B."/>
            <person name="Ji P."/>
            <person name="Sakyi L.B."/>
            <person name="Cui X."/>
            <person name="Yuan T."/>
            <person name="Jiang B."/>
            <person name="Yang W."/>
            <person name="Lam T.T.-Y."/>
            <person name="Chang Q."/>
            <person name="Ding S."/>
            <person name="Wang X."/>
            <person name="Zhu J."/>
            <person name="Ruan X."/>
            <person name="Zhao L."/>
            <person name="Wei J."/>
            <person name="Que T."/>
            <person name="Du C."/>
            <person name="Cheng J."/>
            <person name="Dai P."/>
            <person name="Han X."/>
            <person name="Huang E."/>
            <person name="Gao Y."/>
            <person name="Liu J."/>
            <person name="Shao H."/>
            <person name="Ye R."/>
            <person name="Li L."/>
            <person name="Wei W."/>
            <person name="Wang X."/>
            <person name="Wang C."/>
            <person name="Yang T."/>
            <person name="Huo Q."/>
            <person name="Li W."/>
            <person name="Guo W."/>
            <person name="Chen H."/>
            <person name="Zhou L."/>
            <person name="Ni X."/>
            <person name="Tian J."/>
            <person name="Zhou Y."/>
            <person name="Sheng Y."/>
            <person name="Liu T."/>
            <person name="Pan Y."/>
            <person name="Xia L."/>
            <person name="Li J."/>
            <person name="Zhao F."/>
            <person name="Cao W."/>
        </authorList>
    </citation>
    <scope>NUCLEOTIDE SEQUENCE</scope>
    <source>
        <strain evidence="1">Dsil-2018</strain>
    </source>
</reference>
<proteinExistence type="predicted"/>
<comment type="caution">
    <text evidence="1">The sequence shown here is derived from an EMBL/GenBank/DDBJ whole genome shotgun (WGS) entry which is preliminary data.</text>
</comment>
<evidence type="ECO:0000313" key="1">
    <source>
        <dbReference type="EMBL" id="KAH7975194.1"/>
    </source>
</evidence>
<keyword evidence="2" id="KW-1185">Reference proteome</keyword>
<dbReference type="Proteomes" id="UP000821865">
    <property type="component" value="Chromosome 10"/>
</dbReference>
<protein>
    <submittedName>
        <fullName evidence="1">Uncharacterized protein</fullName>
    </submittedName>
</protein>
<dbReference type="EMBL" id="CM023479">
    <property type="protein sequence ID" value="KAH7975194.1"/>
    <property type="molecule type" value="Genomic_DNA"/>
</dbReference>
<accession>A0ACB8DRH8</accession>
<sequence length="591" mass="66007">MMRTKRQVSSVLVVVILGLLKKGASALPEGAHKSLQDFVGTPTPAKVNVAVVSFEKYWKDVDNSLTRRLPWPRTTWIFQKGGLRSYILENNAADRSTVAIVPNLRVDWREIVDAVRRKLKNGFVRWIVTHDNLTFSSSEEPVSVLPSCVVGISPRKHVSRDVPGSNPDGRPLLYDHPLHEERGIFKRTTKKMSLSGKTMKIGCLRSEQFEDYDNCLFFSYLFDMLEAKNVSLVYQFHSSWSRTLDDLYCENSDLAALILPLNEGMLAASTYSEIMHISETFYALESKIQALSPFKTSVPSLLTAAVTAASLTICAGLLIIVGRAPAQERAQSETLFLLAILLGTSTPLPNPNGRARTQKVVFFFWALAMVPLSQYFRCVLTSQVTIGRPASSLDTLEELEAALDAGAVAPCVSTESATLDSLMNSHHPTTLGRKLRASLVKYGDQLVTADLRACLVCATRSDRVCYIHRVPSFAKSVSAHIAAFDENFLTRLASMPLRKSFPLRDAYRAFLQRVREGDLLSSPLCKQEVVCKRSSRTENVSGREMPLFELRGFFASYVLLLSGTVGVLVVELLFAHFCKRVFSLRRRRPWR</sequence>
<name>A0ACB8DRH8_DERSI</name>
<organism evidence="1 2">
    <name type="scientific">Dermacentor silvarum</name>
    <name type="common">Tick</name>
    <dbReference type="NCBI Taxonomy" id="543639"/>
    <lineage>
        <taxon>Eukaryota</taxon>
        <taxon>Metazoa</taxon>
        <taxon>Ecdysozoa</taxon>
        <taxon>Arthropoda</taxon>
        <taxon>Chelicerata</taxon>
        <taxon>Arachnida</taxon>
        <taxon>Acari</taxon>
        <taxon>Parasitiformes</taxon>
        <taxon>Ixodida</taxon>
        <taxon>Ixodoidea</taxon>
        <taxon>Ixodidae</taxon>
        <taxon>Rhipicephalinae</taxon>
        <taxon>Dermacentor</taxon>
    </lineage>
</organism>
<evidence type="ECO:0000313" key="2">
    <source>
        <dbReference type="Proteomes" id="UP000821865"/>
    </source>
</evidence>
<gene>
    <name evidence="1" type="ORF">HPB49_024878</name>
</gene>